<accession>A0A7G5FI79</accession>
<dbReference type="CDD" id="cd05827">
    <property type="entry name" value="Sortase_C"/>
    <property type="match status" value="1"/>
</dbReference>
<feature type="transmembrane region" description="Helical" evidence="3">
    <location>
        <begin position="272"/>
        <end position="292"/>
    </location>
</feature>
<keyword evidence="3" id="KW-0812">Transmembrane</keyword>
<keyword evidence="1" id="KW-0378">Hydrolase</keyword>
<dbReference type="InterPro" id="IPR023365">
    <property type="entry name" value="Sortase_dom-sf"/>
</dbReference>
<name>A0A7G5FI79_9CORY</name>
<reference evidence="4 5" key="1">
    <citation type="submission" date="2020-07" db="EMBL/GenBank/DDBJ databases">
        <title>non toxigenic Corynebacterium sp. nov from a clinical source.</title>
        <authorList>
            <person name="Bernier A.-M."/>
            <person name="Bernard K."/>
        </authorList>
    </citation>
    <scope>NUCLEOTIDE SEQUENCE [LARGE SCALE GENOMIC DNA]</scope>
    <source>
        <strain evidence="5">NML 93-0612</strain>
    </source>
</reference>
<evidence type="ECO:0000256" key="3">
    <source>
        <dbReference type="SAM" id="Phobius"/>
    </source>
</evidence>
<dbReference type="Pfam" id="PF04203">
    <property type="entry name" value="Sortase"/>
    <property type="match status" value="1"/>
</dbReference>
<dbReference type="RefSeq" id="WP_182387129.1">
    <property type="nucleotide sequence ID" value="NZ_CP059833.1"/>
</dbReference>
<feature type="active site" description="Proton donor/acceptor" evidence="2">
    <location>
        <position position="174"/>
    </location>
</feature>
<protein>
    <submittedName>
        <fullName evidence="4">Class C sortase</fullName>
    </submittedName>
</protein>
<dbReference type="NCBIfam" id="NF033745">
    <property type="entry name" value="class_C_sortase"/>
    <property type="match status" value="1"/>
</dbReference>
<keyword evidence="5" id="KW-1185">Reference proteome</keyword>
<organism evidence="4 5">
    <name type="scientific">Corynebacterium hindlerae</name>
    <dbReference type="NCBI Taxonomy" id="699041"/>
    <lineage>
        <taxon>Bacteria</taxon>
        <taxon>Bacillati</taxon>
        <taxon>Actinomycetota</taxon>
        <taxon>Actinomycetes</taxon>
        <taxon>Mycobacteriales</taxon>
        <taxon>Corynebacteriaceae</taxon>
        <taxon>Corynebacterium</taxon>
    </lineage>
</organism>
<feature type="active site" description="Acyl-thioester intermediate" evidence="2">
    <location>
        <position position="236"/>
    </location>
</feature>
<dbReference type="Proteomes" id="UP000515570">
    <property type="component" value="Chromosome"/>
</dbReference>
<dbReference type="SUPFAM" id="SSF63817">
    <property type="entry name" value="Sortase"/>
    <property type="match status" value="1"/>
</dbReference>
<proteinExistence type="predicted"/>
<dbReference type="AlphaFoldDB" id="A0A7G5FI79"/>
<keyword evidence="3" id="KW-0472">Membrane</keyword>
<keyword evidence="3" id="KW-1133">Transmembrane helix</keyword>
<dbReference type="EMBL" id="CP059833">
    <property type="protein sequence ID" value="QMV86320.1"/>
    <property type="molecule type" value="Genomic_DNA"/>
</dbReference>
<evidence type="ECO:0000256" key="2">
    <source>
        <dbReference type="PIRSR" id="PIRSR605754-1"/>
    </source>
</evidence>
<evidence type="ECO:0000313" key="4">
    <source>
        <dbReference type="EMBL" id="QMV86320.1"/>
    </source>
</evidence>
<gene>
    <name evidence="4" type="ORF">HW450_06360</name>
</gene>
<dbReference type="Gene3D" id="2.40.260.10">
    <property type="entry name" value="Sortase"/>
    <property type="match status" value="1"/>
</dbReference>
<evidence type="ECO:0000313" key="5">
    <source>
        <dbReference type="Proteomes" id="UP000515570"/>
    </source>
</evidence>
<feature type="transmembrane region" description="Helical" evidence="3">
    <location>
        <begin position="20"/>
        <end position="43"/>
    </location>
</feature>
<dbReference type="InterPro" id="IPR005754">
    <property type="entry name" value="Sortase"/>
</dbReference>
<sequence>MGRHSNTPTRNRSSKGGKKLNSNAIIALVLILCGLGVLLYPVVATQWNNIQQARAADEYSKLEQSVPPEVLNKAWEEAHQYNAELREINPADAWTTSDDENSPAYQRYRQYLNVLSETEAMGRVVIPSINSDLPLYHGTSEKALSRGVGHLYGTDFPVGGIGDGEGRHAALSAHTGIQNATLWDNLTKVKKGDAFYIAVAGKKLKYLVHDIQVVEPSDTSILHREPSQDLITLITCTPYAINTHRLLVTGHQVPMDPADEAVFESSGLRWQWWMWAIIGAAAVILILLALWLRKVFGKTESDDADS</sequence>
<dbReference type="NCBIfam" id="TIGR01076">
    <property type="entry name" value="sortase_fam"/>
    <property type="match status" value="1"/>
</dbReference>
<evidence type="ECO:0000256" key="1">
    <source>
        <dbReference type="ARBA" id="ARBA00022801"/>
    </source>
</evidence>
<dbReference type="InterPro" id="IPR042002">
    <property type="entry name" value="Sortase_C"/>
</dbReference>
<dbReference type="GO" id="GO:0016787">
    <property type="term" value="F:hydrolase activity"/>
    <property type="evidence" value="ECO:0007669"/>
    <property type="project" value="UniProtKB-KW"/>
</dbReference>